<comment type="caution">
    <text evidence="1">The sequence shown here is derived from an EMBL/GenBank/DDBJ whole genome shotgun (WGS) entry which is preliminary data.</text>
</comment>
<dbReference type="EMBL" id="JACEIK010005251">
    <property type="protein sequence ID" value="MCE0481048.1"/>
    <property type="molecule type" value="Genomic_DNA"/>
</dbReference>
<feature type="non-terminal residue" evidence="1">
    <location>
        <position position="80"/>
    </location>
</feature>
<name>A0ABS8VNR4_DATST</name>
<keyword evidence="2" id="KW-1185">Reference proteome</keyword>
<dbReference type="InterPro" id="IPR040256">
    <property type="entry name" value="At4g02000-like"/>
</dbReference>
<evidence type="ECO:0000313" key="1">
    <source>
        <dbReference type="EMBL" id="MCE0481048.1"/>
    </source>
</evidence>
<reference evidence="1 2" key="1">
    <citation type="journal article" date="2021" name="BMC Genomics">
        <title>Datura genome reveals duplications of psychoactive alkaloid biosynthetic genes and high mutation rate following tissue culture.</title>
        <authorList>
            <person name="Rajewski A."/>
            <person name="Carter-House D."/>
            <person name="Stajich J."/>
            <person name="Litt A."/>
        </authorList>
    </citation>
    <scope>NUCLEOTIDE SEQUENCE [LARGE SCALE GENOMIC DNA]</scope>
    <source>
        <strain evidence="1">AR-01</strain>
    </source>
</reference>
<proteinExistence type="predicted"/>
<dbReference type="Proteomes" id="UP000823775">
    <property type="component" value="Unassembled WGS sequence"/>
</dbReference>
<gene>
    <name evidence="1" type="ORF">HAX54_038445</name>
</gene>
<accession>A0ABS8VNR4</accession>
<sequence>MTMKGYVHVISKLAYFLKAKGDFYHMRLLKWEPLFNPKAETTITLAGISFSALPPNFFAKESLLSVEKAIGTPLYVDMAT</sequence>
<dbReference type="PANTHER" id="PTHR31286">
    <property type="entry name" value="GLYCINE-RICH CELL WALL STRUCTURAL PROTEIN 1.8-LIKE"/>
    <property type="match status" value="1"/>
</dbReference>
<evidence type="ECO:0000313" key="2">
    <source>
        <dbReference type="Proteomes" id="UP000823775"/>
    </source>
</evidence>
<organism evidence="1 2">
    <name type="scientific">Datura stramonium</name>
    <name type="common">Jimsonweed</name>
    <name type="synonym">Common thornapple</name>
    <dbReference type="NCBI Taxonomy" id="4076"/>
    <lineage>
        <taxon>Eukaryota</taxon>
        <taxon>Viridiplantae</taxon>
        <taxon>Streptophyta</taxon>
        <taxon>Embryophyta</taxon>
        <taxon>Tracheophyta</taxon>
        <taxon>Spermatophyta</taxon>
        <taxon>Magnoliopsida</taxon>
        <taxon>eudicotyledons</taxon>
        <taxon>Gunneridae</taxon>
        <taxon>Pentapetalae</taxon>
        <taxon>asterids</taxon>
        <taxon>lamiids</taxon>
        <taxon>Solanales</taxon>
        <taxon>Solanaceae</taxon>
        <taxon>Solanoideae</taxon>
        <taxon>Datureae</taxon>
        <taxon>Datura</taxon>
    </lineage>
</organism>
<protein>
    <submittedName>
        <fullName evidence="1">Uncharacterized protein</fullName>
    </submittedName>
</protein>
<dbReference type="PANTHER" id="PTHR31286:SF179">
    <property type="entry name" value="RNASE H TYPE-1 DOMAIN-CONTAINING PROTEIN"/>
    <property type="match status" value="1"/>
</dbReference>